<dbReference type="PROSITE" id="PS50011">
    <property type="entry name" value="PROTEIN_KINASE_DOM"/>
    <property type="match status" value="1"/>
</dbReference>
<evidence type="ECO:0000313" key="7">
    <source>
        <dbReference type="EMBL" id="KAF6823429.1"/>
    </source>
</evidence>
<dbReference type="Gene3D" id="3.30.200.20">
    <property type="entry name" value="Phosphorylase Kinase, domain 1"/>
    <property type="match status" value="1"/>
</dbReference>
<dbReference type="GO" id="GO:0005634">
    <property type="term" value="C:nucleus"/>
    <property type="evidence" value="ECO:0007669"/>
    <property type="project" value="TreeGrafter"/>
</dbReference>
<evidence type="ECO:0000256" key="2">
    <source>
        <dbReference type="ARBA" id="ARBA00022679"/>
    </source>
</evidence>
<proteinExistence type="predicted"/>
<dbReference type="GO" id="GO:0004674">
    <property type="term" value="F:protein serine/threonine kinase activity"/>
    <property type="evidence" value="ECO:0007669"/>
    <property type="project" value="UniProtKB-KW"/>
</dbReference>
<dbReference type="Proteomes" id="UP000654918">
    <property type="component" value="Unassembled WGS sequence"/>
</dbReference>
<evidence type="ECO:0000313" key="8">
    <source>
        <dbReference type="Proteomes" id="UP000654918"/>
    </source>
</evidence>
<accession>A0A8H6N7U8</accession>
<organism evidence="7 8">
    <name type="scientific">Colletotrichum plurivorum</name>
    <dbReference type="NCBI Taxonomy" id="2175906"/>
    <lineage>
        <taxon>Eukaryota</taxon>
        <taxon>Fungi</taxon>
        <taxon>Dikarya</taxon>
        <taxon>Ascomycota</taxon>
        <taxon>Pezizomycotina</taxon>
        <taxon>Sordariomycetes</taxon>
        <taxon>Hypocreomycetidae</taxon>
        <taxon>Glomerellales</taxon>
        <taxon>Glomerellaceae</taxon>
        <taxon>Colletotrichum</taxon>
        <taxon>Colletotrichum orchidearum species complex</taxon>
    </lineage>
</organism>
<dbReference type="GO" id="GO:0043484">
    <property type="term" value="P:regulation of RNA splicing"/>
    <property type="evidence" value="ECO:0007669"/>
    <property type="project" value="TreeGrafter"/>
</dbReference>
<dbReference type="PANTHER" id="PTHR45646:SF11">
    <property type="entry name" value="SERINE_THREONINE-PROTEIN KINASE DOA"/>
    <property type="match status" value="1"/>
</dbReference>
<keyword evidence="1" id="KW-0723">Serine/threonine-protein kinase</keyword>
<dbReference type="AlphaFoldDB" id="A0A8H6N7U8"/>
<feature type="domain" description="Protein kinase" evidence="6">
    <location>
        <begin position="1"/>
        <end position="306"/>
    </location>
</feature>
<dbReference type="SUPFAM" id="SSF56112">
    <property type="entry name" value="Protein kinase-like (PK-like)"/>
    <property type="match status" value="1"/>
</dbReference>
<keyword evidence="3" id="KW-0547">Nucleotide-binding</keyword>
<evidence type="ECO:0000256" key="1">
    <source>
        <dbReference type="ARBA" id="ARBA00022527"/>
    </source>
</evidence>
<dbReference type="InterPro" id="IPR000719">
    <property type="entry name" value="Prot_kinase_dom"/>
</dbReference>
<keyword evidence="2" id="KW-0808">Transferase</keyword>
<keyword evidence="5" id="KW-0067">ATP-binding</keyword>
<sequence length="319" mass="35687">MPPVLDRFEISGPNGTHPCLVTLPARCSLSRANEMSRSGLFQLDVARSLARQLTVAVGHVHQQGYVHGDLHLGNVLLRLAAGFDQLSEAQIYEKFGSPICEPVRSLGGIPPPPGVRSQVVLPAWLGTKSEDIKISEAQIILSDFSVSFNPSKESRFESFAPLEIRPPEARFEPSRLLSFASDIWSLGCTIWAILWQRSFLDSFLFSEDGATSDQVDALGPLPPEWWDKWTARTARFEANGVPREGRSPWTWDQRFEDSIQEPRRERNMPTVCEAEKADLFAMIRSMLAFRPEGRPSARQVLESPWMRNWAAPAGMVGQS</sequence>
<reference evidence="7" key="1">
    <citation type="journal article" date="2020" name="Phytopathology">
        <title>Genome Sequence Resources of Colletotrichum truncatum, C. plurivorum, C. musicola, and C. sojae: Four Species Pathogenic to Soybean (Glycine max).</title>
        <authorList>
            <person name="Rogerio F."/>
            <person name="Boufleur T.R."/>
            <person name="Ciampi-Guillardi M."/>
            <person name="Sukno S.A."/>
            <person name="Thon M.R."/>
            <person name="Massola Junior N.S."/>
            <person name="Baroncelli R."/>
        </authorList>
    </citation>
    <scope>NUCLEOTIDE SEQUENCE</scope>
    <source>
        <strain evidence="7">LFN00145</strain>
    </source>
</reference>
<evidence type="ECO:0000259" key="6">
    <source>
        <dbReference type="PROSITE" id="PS50011"/>
    </source>
</evidence>
<name>A0A8H6N7U8_9PEZI</name>
<dbReference type="Gene3D" id="1.10.510.10">
    <property type="entry name" value="Transferase(Phosphotransferase) domain 1"/>
    <property type="match status" value="1"/>
</dbReference>
<comment type="caution">
    <text evidence="7">The sequence shown here is derived from an EMBL/GenBank/DDBJ whole genome shotgun (WGS) entry which is preliminary data.</text>
</comment>
<keyword evidence="8" id="KW-1185">Reference proteome</keyword>
<dbReference type="InterPro" id="IPR051175">
    <property type="entry name" value="CLK_kinases"/>
</dbReference>
<keyword evidence="4" id="KW-0418">Kinase</keyword>
<dbReference type="GO" id="GO:0005524">
    <property type="term" value="F:ATP binding"/>
    <property type="evidence" value="ECO:0007669"/>
    <property type="project" value="UniProtKB-KW"/>
</dbReference>
<dbReference type="SMART" id="SM00220">
    <property type="entry name" value="S_TKc"/>
    <property type="match status" value="1"/>
</dbReference>
<dbReference type="EMBL" id="WIGO01000213">
    <property type="protein sequence ID" value="KAF6823429.1"/>
    <property type="molecule type" value="Genomic_DNA"/>
</dbReference>
<gene>
    <name evidence="7" type="ORF">CPLU01_11434</name>
</gene>
<dbReference type="InterPro" id="IPR011009">
    <property type="entry name" value="Kinase-like_dom_sf"/>
</dbReference>
<dbReference type="PANTHER" id="PTHR45646">
    <property type="entry name" value="SERINE/THREONINE-PROTEIN KINASE DOA-RELATED"/>
    <property type="match status" value="1"/>
</dbReference>
<protein>
    <recommendedName>
        <fullName evidence="6">Protein kinase domain-containing protein</fullName>
    </recommendedName>
</protein>
<evidence type="ECO:0000256" key="3">
    <source>
        <dbReference type="ARBA" id="ARBA00022741"/>
    </source>
</evidence>
<evidence type="ECO:0000256" key="5">
    <source>
        <dbReference type="ARBA" id="ARBA00022840"/>
    </source>
</evidence>
<evidence type="ECO:0000256" key="4">
    <source>
        <dbReference type="ARBA" id="ARBA00022777"/>
    </source>
</evidence>